<dbReference type="KEGG" id="meiy:MIN45_P1515"/>
<reference evidence="11" key="1">
    <citation type="journal article" date="2024" name="Int. J. Syst. Evol. Microbiol.">
        <title>Methylomarinovum tepidoasis sp. nov., a moderately thermophilic methanotroph of the family Methylothermaceae isolated from a deep-sea hydrothermal field.</title>
        <authorList>
            <person name="Hirayama H."/>
            <person name="Takaki Y."/>
            <person name="Abe M."/>
            <person name="Miyazaki M."/>
            <person name="Uematsu K."/>
            <person name="Matsui Y."/>
            <person name="Takai K."/>
        </authorList>
    </citation>
    <scope>NUCLEOTIDE SEQUENCE [LARGE SCALE GENOMIC DNA]</scope>
    <source>
        <strain evidence="11">IN45</strain>
    </source>
</reference>
<dbReference type="PANTHER" id="PTHR33991:SF1">
    <property type="entry name" value="DNA REPAIR PROTEIN RECO"/>
    <property type="match status" value="1"/>
</dbReference>
<dbReference type="Pfam" id="PF02565">
    <property type="entry name" value="RecO_C"/>
    <property type="match status" value="1"/>
</dbReference>
<dbReference type="GO" id="GO:0006302">
    <property type="term" value="P:double-strand break repair"/>
    <property type="evidence" value="ECO:0007669"/>
    <property type="project" value="TreeGrafter"/>
</dbReference>
<dbReference type="Proteomes" id="UP001321450">
    <property type="component" value="Chromosome"/>
</dbReference>
<sequence length="246" mass="28157">MDWYEGFVLRRRPWRETSLWFEAFTREAGKVALIARGARRRKRAPIALEPFQPLALCWRGRGELATLTAAEAAAPPLRLGGTALYCGFYLNELMSRLLARDDPHPALFDSYRETLKALAGGEVEGPLRRFELRLLREIGYAPLLDHEVEYARPVVAEARYRYLPDRGPVADPAGWLQGRTLLALARDALDDGEVRRQAKRLLRLLIDYRLQGRPLKSRQLFQTMVKKRQPSLPKGRGLRENLQARG</sequence>
<dbReference type="GO" id="GO:0043590">
    <property type="term" value="C:bacterial nucleoid"/>
    <property type="evidence" value="ECO:0007669"/>
    <property type="project" value="TreeGrafter"/>
</dbReference>
<keyword evidence="6 8" id="KW-0234">DNA repair</keyword>
<evidence type="ECO:0000256" key="7">
    <source>
        <dbReference type="ARBA" id="ARBA00033409"/>
    </source>
</evidence>
<name>A0AAU9C9N5_9GAMM</name>
<dbReference type="EMBL" id="AP024718">
    <property type="protein sequence ID" value="BCX89145.1"/>
    <property type="molecule type" value="Genomic_DNA"/>
</dbReference>
<dbReference type="Pfam" id="PF11967">
    <property type="entry name" value="RecO_N"/>
    <property type="match status" value="1"/>
</dbReference>
<dbReference type="AlphaFoldDB" id="A0AAU9C9N5"/>
<evidence type="ECO:0000313" key="10">
    <source>
        <dbReference type="EMBL" id="BCX89145.1"/>
    </source>
</evidence>
<evidence type="ECO:0000256" key="8">
    <source>
        <dbReference type="HAMAP-Rule" id="MF_00201"/>
    </source>
</evidence>
<dbReference type="HAMAP" id="MF_00201">
    <property type="entry name" value="RecO"/>
    <property type="match status" value="1"/>
</dbReference>
<dbReference type="InterPro" id="IPR037278">
    <property type="entry name" value="ARFGAP/RecO"/>
</dbReference>
<dbReference type="GO" id="GO:0006310">
    <property type="term" value="P:DNA recombination"/>
    <property type="evidence" value="ECO:0007669"/>
    <property type="project" value="UniProtKB-UniRule"/>
</dbReference>
<dbReference type="Gene3D" id="1.20.1440.120">
    <property type="entry name" value="Recombination protein O, C-terminal domain"/>
    <property type="match status" value="1"/>
</dbReference>
<comment type="function">
    <text evidence="1 8">Involved in DNA repair and RecF pathway recombination.</text>
</comment>
<evidence type="ECO:0000256" key="4">
    <source>
        <dbReference type="ARBA" id="ARBA00022763"/>
    </source>
</evidence>
<dbReference type="NCBIfam" id="TIGR00613">
    <property type="entry name" value="reco"/>
    <property type="match status" value="1"/>
</dbReference>
<evidence type="ECO:0000256" key="2">
    <source>
        <dbReference type="ARBA" id="ARBA00007452"/>
    </source>
</evidence>
<evidence type="ECO:0000259" key="9">
    <source>
        <dbReference type="Pfam" id="PF11967"/>
    </source>
</evidence>
<dbReference type="InterPro" id="IPR022572">
    <property type="entry name" value="DNA_rep/recomb_RecO_N"/>
</dbReference>
<dbReference type="PANTHER" id="PTHR33991">
    <property type="entry name" value="DNA REPAIR PROTEIN RECO"/>
    <property type="match status" value="1"/>
</dbReference>
<dbReference type="InterPro" id="IPR042242">
    <property type="entry name" value="RecO_C"/>
</dbReference>
<evidence type="ECO:0000256" key="1">
    <source>
        <dbReference type="ARBA" id="ARBA00003065"/>
    </source>
</evidence>
<evidence type="ECO:0000256" key="3">
    <source>
        <dbReference type="ARBA" id="ARBA00021310"/>
    </source>
</evidence>
<dbReference type="SUPFAM" id="SSF50249">
    <property type="entry name" value="Nucleic acid-binding proteins"/>
    <property type="match status" value="1"/>
</dbReference>
<accession>A0AAU9C9N5</accession>
<keyword evidence="4 8" id="KW-0227">DNA damage</keyword>
<comment type="similarity">
    <text evidence="2 8">Belongs to the RecO family.</text>
</comment>
<feature type="domain" description="DNA replication/recombination mediator RecO N-terminal" evidence="9">
    <location>
        <begin position="4"/>
        <end position="74"/>
    </location>
</feature>
<dbReference type="RefSeq" id="WP_286291425.1">
    <property type="nucleotide sequence ID" value="NZ_AP024718.1"/>
</dbReference>
<gene>
    <name evidence="8" type="primary">recO</name>
    <name evidence="10" type="ORF">MIN45_P1515</name>
</gene>
<protein>
    <recommendedName>
        <fullName evidence="3 8">DNA repair protein RecO</fullName>
    </recommendedName>
    <alternativeName>
        <fullName evidence="7 8">Recombination protein O</fullName>
    </alternativeName>
</protein>
<evidence type="ECO:0000256" key="5">
    <source>
        <dbReference type="ARBA" id="ARBA00023172"/>
    </source>
</evidence>
<evidence type="ECO:0000256" key="6">
    <source>
        <dbReference type="ARBA" id="ARBA00023204"/>
    </source>
</evidence>
<keyword evidence="5 8" id="KW-0233">DNA recombination</keyword>
<dbReference type="SUPFAM" id="SSF57863">
    <property type="entry name" value="ArfGap/RecO-like zinc finger"/>
    <property type="match status" value="1"/>
</dbReference>
<dbReference type="InterPro" id="IPR003717">
    <property type="entry name" value="RecO"/>
</dbReference>
<organism evidence="10 11">
    <name type="scientific">Methylomarinovum tepidoasis</name>
    <dbReference type="NCBI Taxonomy" id="2840183"/>
    <lineage>
        <taxon>Bacteria</taxon>
        <taxon>Pseudomonadati</taxon>
        <taxon>Pseudomonadota</taxon>
        <taxon>Gammaproteobacteria</taxon>
        <taxon>Methylococcales</taxon>
        <taxon>Methylothermaceae</taxon>
        <taxon>Methylomarinovum</taxon>
    </lineage>
</organism>
<keyword evidence="11" id="KW-1185">Reference proteome</keyword>
<evidence type="ECO:0000313" key="11">
    <source>
        <dbReference type="Proteomes" id="UP001321450"/>
    </source>
</evidence>
<dbReference type="Gene3D" id="2.40.50.140">
    <property type="entry name" value="Nucleic acid-binding proteins"/>
    <property type="match status" value="1"/>
</dbReference>
<dbReference type="InterPro" id="IPR012340">
    <property type="entry name" value="NA-bd_OB-fold"/>
</dbReference>
<proteinExistence type="inferred from homology"/>